<name>A0A136PLK2_9ACTN</name>
<dbReference type="EMBL" id="LRQV01000123">
    <property type="protein sequence ID" value="KXK59251.1"/>
    <property type="molecule type" value="Genomic_DNA"/>
</dbReference>
<comment type="caution">
    <text evidence="1">The sequence shown here is derived from an EMBL/GenBank/DDBJ whole genome shotgun (WGS) entry which is preliminary data.</text>
</comment>
<reference evidence="1 2" key="1">
    <citation type="submission" date="2016-01" db="EMBL/GenBank/DDBJ databases">
        <title>Whole genome sequence and analysis of Micromonospora rosaria DSM 803, which can produce antibacterial substance rosamicin.</title>
        <authorList>
            <person name="Yang H."/>
            <person name="He X."/>
            <person name="Zhu D."/>
        </authorList>
    </citation>
    <scope>NUCLEOTIDE SEQUENCE [LARGE SCALE GENOMIC DNA]</scope>
    <source>
        <strain evidence="1 2">DSM 803</strain>
    </source>
</reference>
<dbReference type="Proteomes" id="UP000070620">
    <property type="component" value="Unassembled WGS sequence"/>
</dbReference>
<evidence type="ECO:0000313" key="1">
    <source>
        <dbReference type="EMBL" id="KXK59251.1"/>
    </source>
</evidence>
<evidence type="ECO:0000313" key="2">
    <source>
        <dbReference type="Proteomes" id="UP000070620"/>
    </source>
</evidence>
<sequence>MRDLLRQVPGFVDWAHTPAAYAFRVVDEYAADADQPAARDRAADTEGAEELISVTLEGEWRGSR</sequence>
<dbReference type="AlphaFoldDB" id="A0A136PLK2"/>
<keyword evidence="2" id="KW-1185">Reference proteome</keyword>
<accession>A0A136PLK2</accession>
<protein>
    <submittedName>
        <fullName evidence="1">Uncharacterized protein</fullName>
    </submittedName>
</protein>
<gene>
    <name evidence="1" type="ORF">AWW66_25200</name>
</gene>
<proteinExistence type="predicted"/>
<organism evidence="1 2">
    <name type="scientific">Micromonospora rosaria</name>
    <dbReference type="NCBI Taxonomy" id="47874"/>
    <lineage>
        <taxon>Bacteria</taxon>
        <taxon>Bacillati</taxon>
        <taxon>Actinomycetota</taxon>
        <taxon>Actinomycetes</taxon>
        <taxon>Micromonosporales</taxon>
        <taxon>Micromonosporaceae</taxon>
        <taxon>Micromonospora</taxon>
    </lineage>
</organism>